<protein>
    <submittedName>
        <fullName evidence="2">Uncharacterized protein</fullName>
    </submittedName>
</protein>
<evidence type="ECO:0000313" key="3">
    <source>
        <dbReference type="Proteomes" id="UP001610335"/>
    </source>
</evidence>
<name>A0ABR4IFU2_9EURO</name>
<feature type="compositionally biased region" description="Basic and acidic residues" evidence="1">
    <location>
        <begin position="115"/>
        <end position="132"/>
    </location>
</feature>
<dbReference type="EMBL" id="JBFXLS010000029">
    <property type="protein sequence ID" value="KAL2826600.1"/>
    <property type="molecule type" value="Genomic_DNA"/>
</dbReference>
<dbReference type="Proteomes" id="UP001610335">
    <property type="component" value="Unassembled WGS sequence"/>
</dbReference>
<proteinExistence type="predicted"/>
<reference evidence="2 3" key="1">
    <citation type="submission" date="2024-07" db="EMBL/GenBank/DDBJ databases">
        <title>Section-level genome sequencing and comparative genomics of Aspergillus sections Usti and Cavernicolus.</title>
        <authorList>
            <consortium name="Lawrence Berkeley National Laboratory"/>
            <person name="Nybo J.L."/>
            <person name="Vesth T.C."/>
            <person name="Theobald S."/>
            <person name="Frisvad J.C."/>
            <person name="Larsen T.O."/>
            <person name="Kjaerboelling I."/>
            <person name="Rothschild-Mancinelli K."/>
            <person name="Lyhne E.K."/>
            <person name="Kogle M.E."/>
            <person name="Barry K."/>
            <person name="Clum A."/>
            <person name="Na H."/>
            <person name="Ledsgaard L."/>
            <person name="Lin J."/>
            <person name="Lipzen A."/>
            <person name="Kuo A."/>
            <person name="Riley R."/>
            <person name="Mondo S."/>
            <person name="LaButti K."/>
            <person name="Haridas S."/>
            <person name="Pangalinan J."/>
            <person name="Salamov A.A."/>
            <person name="Simmons B.A."/>
            <person name="Magnuson J.K."/>
            <person name="Chen J."/>
            <person name="Drula E."/>
            <person name="Henrissat B."/>
            <person name="Wiebenga A."/>
            <person name="Lubbers R.J."/>
            <person name="Gomes A.C."/>
            <person name="Makela M.R."/>
            <person name="Stajich J."/>
            <person name="Grigoriev I.V."/>
            <person name="Mortensen U.H."/>
            <person name="De vries R.P."/>
            <person name="Baker S.E."/>
            <person name="Andersen M.R."/>
        </authorList>
    </citation>
    <scope>NUCLEOTIDE SEQUENCE [LARGE SCALE GENOMIC DNA]</scope>
    <source>
        <strain evidence="2 3">CBS 600.67</strain>
    </source>
</reference>
<keyword evidence="3" id="KW-1185">Reference proteome</keyword>
<feature type="region of interest" description="Disordered" evidence="1">
    <location>
        <begin position="57"/>
        <end position="132"/>
    </location>
</feature>
<evidence type="ECO:0000313" key="2">
    <source>
        <dbReference type="EMBL" id="KAL2826600.1"/>
    </source>
</evidence>
<sequence length="132" mass="14071">MVMNWTTEANTKLFIGILEQLKNQSMKLDYKGLAEHMGPECSVKSIQNQFTRLKKQAAEEYAGQSSGQSAGASSPAAPASTPKKRGATAGSKTTTPAKKTKKKSDGEGDAQGGNEVEKGIITEAKQELKHSE</sequence>
<gene>
    <name evidence="2" type="ORF">BDW59DRAFT_160793</name>
</gene>
<accession>A0ABR4IFU2</accession>
<evidence type="ECO:0000256" key="1">
    <source>
        <dbReference type="SAM" id="MobiDB-lite"/>
    </source>
</evidence>
<feature type="compositionally biased region" description="Low complexity" evidence="1">
    <location>
        <begin position="87"/>
        <end position="97"/>
    </location>
</feature>
<organism evidence="2 3">
    <name type="scientific">Aspergillus cavernicola</name>
    <dbReference type="NCBI Taxonomy" id="176166"/>
    <lineage>
        <taxon>Eukaryota</taxon>
        <taxon>Fungi</taxon>
        <taxon>Dikarya</taxon>
        <taxon>Ascomycota</taxon>
        <taxon>Pezizomycotina</taxon>
        <taxon>Eurotiomycetes</taxon>
        <taxon>Eurotiomycetidae</taxon>
        <taxon>Eurotiales</taxon>
        <taxon>Aspergillaceae</taxon>
        <taxon>Aspergillus</taxon>
        <taxon>Aspergillus subgen. Nidulantes</taxon>
    </lineage>
</organism>
<feature type="compositionally biased region" description="Low complexity" evidence="1">
    <location>
        <begin position="62"/>
        <end position="80"/>
    </location>
</feature>
<comment type="caution">
    <text evidence="2">The sequence shown here is derived from an EMBL/GenBank/DDBJ whole genome shotgun (WGS) entry which is preliminary data.</text>
</comment>